<name>A0A919SL97_9ACTN</name>
<gene>
    <name evidence="2" type="ORF">Aau02nite_57320</name>
</gene>
<keyword evidence="3" id="KW-1185">Reference proteome</keyword>
<keyword evidence="1" id="KW-0732">Signal</keyword>
<feature type="chain" id="PRO_5038046640" evidence="1">
    <location>
        <begin position="27"/>
        <end position="134"/>
    </location>
</feature>
<organism evidence="2 3">
    <name type="scientific">Actinoplanes auranticolor</name>
    <dbReference type="NCBI Taxonomy" id="47988"/>
    <lineage>
        <taxon>Bacteria</taxon>
        <taxon>Bacillati</taxon>
        <taxon>Actinomycetota</taxon>
        <taxon>Actinomycetes</taxon>
        <taxon>Micromonosporales</taxon>
        <taxon>Micromonosporaceae</taxon>
        <taxon>Actinoplanes</taxon>
    </lineage>
</organism>
<sequence length="134" mass="14278">MRKVFIGTLSAFVACSMAVTASPAQAATKYVKGLSVYAFPSFDSGGCSKGEAGADFTAPQPYSYRYTLKIVTPRGVIKKTAETYDYSVSISTGCVSSAFLKDALRKRLSGTISVYSDQGKYLGSATARVRYVSC</sequence>
<proteinExistence type="predicted"/>
<dbReference type="PROSITE" id="PS51257">
    <property type="entry name" value="PROKAR_LIPOPROTEIN"/>
    <property type="match status" value="1"/>
</dbReference>
<dbReference type="RefSeq" id="WP_212991660.1">
    <property type="nucleotide sequence ID" value="NZ_BAABEA010000037.1"/>
</dbReference>
<protein>
    <submittedName>
        <fullName evidence="2">Uncharacterized protein</fullName>
    </submittedName>
</protein>
<feature type="signal peptide" evidence="1">
    <location>
        <begin position="1"/>
        <end position="26"/>
    </location>
</feature>
<evidence type="ECO:0000313" key="2">
    <source>
        <dbReference type="EMBL" id="GIM73716.1"/>
    </source>
</evidence>
<evidence type="ECO:0000256" key="1">
    <source>
        <dbReference type="SAM" id="SignalP"/>
    </source>
</evidence>
<dbReference type="EMBL" id="BOQL01000046">
    <property type="protein sequence ID" value="GIM73716.1"/>
    <property type="molecule type" value="Genomic_DNA"/>
</dbReference>
<reference evidence="2" key="1">
    <citation type="submission" date="2021-03" db="EMBL/GenBank/DDBJ databases">
        <title>Whole genome shotgun sequence of Actinoplanes auranticolor NBRC 12245.</title>
        <authorList>
            <person name="Komaki H."/>
            <person name="Tamura T."/>
        </authorList>
    </citation>
    <scope>NUCLEOTIDE SEQUENCE</scope>
    <source>
        <strain evidence="2">NBRC 12245</strain>
    </source>
</reference>
<evidence type="ECO:0000313" key="3">
    <source>
        <dbReference type="Proteomes" id="UP000681340"/>
    </source>
</evidence>
<accession>A0A919SL97</accession>
<comment type="caution">
    <text evidence="2">The sequence shown here is derived from an EMBL/GenBank/DDBJ whole genome shotgun (WGS) entry which is preliminary data.</text>
</comment>
<dbReference type="Proteomes" id="UP000681340">
    <property type="component" value="Unassembled WGS sequence"/>
</dbReference>
<dbReference type="AlphaFoldDB" id="A0A919SL97"/>